<accession>A0A4U5JAI0</accession>
<dbReference type="SUPFAM" id="SSF51182">
    <property type="entry name" value="RmlC-like cupins"/>
    <property type="match status" value="1"/>
</dbReference>
<evidence type="ECO:0000313" key="4">
    <source>
        <dbReference type="Proteomes" id="UP000308037"/>
    </source>
</evidence>
<organism evidence="3 4">
    <name type="scientific">Natronomonas salsuginis</name>
    <dbReference type="NCBI Taxonomy" id="2217661"/>
    <lineage>
        <taxon>Archaea</taxon>
        <taxon>Methanobacteriati</taxon>
        <taxon>Methanobacteriota</taxon>
        <taxon>Stenosarchaea group</taxon>
        <taxon>Halobacteria</taxon>
        <taxon>Halobacteriales</taxon>
        <taxon>Natronomonadaceae</taxon>
        <taxon>Natronomonas</taxon>
    </lineage>
</organism>
<keyword evidence="1" id="KW-0479">Metal-binding</keyword>
<dbReference type="RefSeq" id="WP_137277210.1">
    <property type="nucleotide sequence ID" value="NZ_QKNX01000006.1"/>
</dbReference>
<dbReference type="InterPro" id="IPR014710">
    <property type="entry name" value="RmlC-like_jellyroll"/>
</dbReference>
<name>A0A4U5JAI0_9EURY</name>
<dbReference type="EMBL" id="QKNX01000006">
    <property type="protein sequence ID" value="TKR24798.1"/>
    <property type="molecule type" value="Genomic_DNA"/>
</dbReference>
<dbReference type="PANTHER" id="PTHR35848:SF9">
    <property type="entry name" value="SLL1358 PROTEIN"/>
    <property type="match status" value="1"/>
</dbReference>
<proteinExistence type="predicted"/>
<dbReference type="InterPro" id="IPR051610">
    <property type="entry name" value="GPI/OXD"/>
</dbReference>
<keyword evidence="4" id="KW-1185">Reference proteome</keyword>
<dbReference type="InterPro" id="IPR011051">
    <property type="entry name" value="RmlC_Cupin_sf"/>
</dbReference>
<dbReference type="Proteomes" id="UP000308037">
    <property type="component" value="Unassembled WGS sequence"/>
</dbReference>
<reference evidence="3 4" key="1">
    <citation type="submission" date="2019-04" db="EMBL/GenBank/DDBJ databases">
        <title>Natronomonas sp. F20-122 a newhaloarchaeon isolated from a saline saltern of Isla Bacuta, Huelva, Spain.</title>
        <authorList>
            <person name="Duran-Viseras A."/>
            <person name="Sanchez-Porro C."/>
            <person name="Ventosa A."/>
        </authorList>
    </citation>
    <scope>NUCLEOTIDE SEQUENCE [LARGE SCALE GENOMIC DNA]</scope>
    <source>
        <strain evidence="3 4">F20-122</strain>
    </source>
</reference>
<comment type="caution">
    <text evidence="3">The sequence shown here is derived from an EMBL/GenBank/DDBJ whole genome shotgun (WGS) entry which is preliminary data.</text>
</comment>
<dbReference type="OrthoDB" id="190812at2157"/>
<evidence type="ECO:0000313" key="3">
    <source>
        <dbReference type="EMBL" id="TKR24798.1"/>
    </source>
</evidence>
<dbReference type="AlphaFoldDB" id="A0A4U5JAI0"/>
<evidence type="ECO:0000259" key="2">
    <source>
        <dbReference type="Pfam" id="PF07883"/>
    </source>
</evidence>
<dbReference type="GO" id="GO:0046872">
    <property type="term" value="F:metal ion binding"/>
    <property type="evidence" value="ECO:0007669"/>
    <property type="project" value="UniProtKB-KW"/>
</dbReference>
<evidence type="ECO:0000256" key="1">
    <source>
        <dbReference type="ARBA" id="ARBA00022723"/>
    </source>
</evidence>
<gene>
    <name evidence="3" type="ORF">DM868_12730</name>
</gene>
<feature type="domain" description="Cupin type-2" evidence="2">
    <location>
        <begin position="35"/>
        <end position="105"/>
    </location>
</feature>
<dbReference type="InterPro" id="IPR013096">
    <property type="entry name" value="Cupin_2"/>
</dbReference>
<protein>
    <submittedName>
        <fullName evidence="3">Cupin domain-containing protein</fullName>
    </submittedName>
</protein>
<dbReference type="Pfam" id="PF07883">
    <property type="entry name" value="Cupin_2"/>
    <property type="match status" value="1"/>
</dbReference>
<dbReference type="Gene3D" id="2.60.120.10">
    <property type="entry name" value="Jelly Rolls"/>
    <property type="match status" value="1"/>
</dbReference>
<sequence length="155" mass="16818">MNKIGIDDLDDWMGPASVKRPVGSALDAEQLAMNYYELAPGESFAFGYHAHDDQEELFYVLDGTATFETADGDVTVEAGEVIRFAPGEFQQGRNNTDDRVRALAVGAPGDSTDVTILRDCAACDDRTTQRIEPTEDGDELVTICVDCGAETGRFD</sequence>
<dbReference type="PANTHER" id="PTHR35848">
    <property type="entry name" value="OXALATE-BINDING PROTEIN"/>
    <property type="match status" value="1"/>
</dbReference>